<dbReference type="Pfam" id="PF00127">
    <property type="entry name" value="Copper-bind"/>
    <property type="match status" value="1"/>
</dbReference>
<keyword evidence="1" id="KW-0479">Metal-binding</keyword>
<dbReference type="InterPro" id="IPR008972">
    <property type="entry name" value="Cupredoxin"/>
</dbReference>
<accession>A0A8U0A406</accession>
<feature type="domain" description="Blue (type 1) copper" evidence="5">
    <location>
        <begin position="137"/>
        <end position="208"/>
    </location>
</feature>
<dbReference type="InterPro" id="IPR017533">
    <property type="entry name" value="Halocyanin"/>
</dbReference>
<keyword evidence="7" id="KW-1185">Reference proteome</keyword>
<evidence type="ECO:0000313" key="7">
    <source>
        <dbReference type="Proteomes" id="UP000831768"/>
    </source>
</evidence>
<feature type="compositionally biased region" description="Gly residues" evidence="3">
    <location>
        <begin position="87"/>
        <end position="98"/>
    </location>
</feature>
<dbReference type="AlphaFoldDB" id="A0A8U0A406"/>
<feature type="region of interest" description="Disordered" evidence="3">
    <location>
        <begin position="23"/>
        <end position="136"/>
    </location>
</feature>
<dbReference type="EMBL" id="CP096019">
    <property type="protein sequence ID" value="UPM43754.1"/>
    <property type="molecule type" value="Genomic_DNA"/>
</dbReference>
<dbReference type="Gene3D" id="2.60.40.420">
    <property type="entry name" value="Cupredoxins - blue copper proteins"/>
    <property type="match status" value="1"/>
</dbReference>
<dbReference type="SUPFAM" id="SSF49503">
    <property type="entry name" value="Cupredoxins"/>
    <property type="match status" value="1"/>
</dbReference>
<keyword evidence="4" id="KW-0472">Membrane</keyword>
<dbReference type="PROSITE" id="PS51318">
    <property type="entry name" value="TAT"/>
    <property type="match status" value="1"/>
</dbReference>
<dbReference type="KEGG" id="haad:MW046_04720"/>
<keyword evidence="4" id="KW-1133">Transmembrane helix</keyword>
<proteinExistence type="predicted"/>
<dbReference type="GeneID" id="71927325"/>
<evidence type="ECO:0000256" key="3">
    <source>
        <dbReference type="SAM" id="MobiDB-lite"/>
    </source>
</evidence>
<sequence length="258" mass="26237">MTTDEGMNRRDFLRMTGVSATAGVAGASGSVAAQEGGNNTTGNETGNQTGNQTGNETGNQTGNQTGNTTGNETGNQTGNQTGNGTAESGGGSGGGGSGPIDYGGYLDDANGWGGDGSTTDMTGQGEVTITVGPDSSNNFDPVAVHVDPGTKIIWEWAGPGHNVQAEDGQFESEIKSEGTFEYTADEEGVIPYFCQPHKGQGMLGALAVGQVPRKEPAAPVTPAVSQGTKNLGVATFATMVSTLGLAYFFLRYGGDYEQ</sequence>
<evidence type="ECO:0000259" key="5">
    <source>
        <dbReference type="Pfam" id="PF00127"/>
    </source>
</evidence>
<evidence type="ECO:0000256" key="2">
    <source>
        <dbReference type="ARBA" id="ARBA00023008"/>
    </source>
</evidence>
<name>A0A8U0A406_9EURY</name>
<dbReference type="GO" id="GO:0005507">
    <property type="term" value="F:copper ion binding"/>
    <property type="evidence" value="ECO:0007669"/>
    <property type="project" value="InterPro"/>
</dbReference>
<evidence type="ECO:0000313" key="6">
    <source>
        <dbReference type="EMBL" id="UPM43754.1"/>
    </source>
</evidence>
<dbReference type="RefSeq" id="WP_247994414.1">
    <property type="nucleotide sequence ID" value="NZ_CP096019.1"/>
</dbReference>
<dbReference type="NCBIfam" id="TIGR03102">
    <property type="entry name" value="halo_cynanin"/>
    <property type="match status" value="1"/>
</dbReference>
<keyword evidence="4" id="KW-0812">Transmembrane</keyword>
<reference evidence="6" key="1">
    <citation type="submission" date="2022-04" db="EMBL/GenBank/DDBJ databases">
        <title>Halocatena sp. nov., isolated from a salt lake.</title>
        <authorList>
            <person name="Cui H.-L."/>
        </authorList>
    </citation>
    <scope>NUCLEOTIDE SEQUENCE</scope>
    <source>
        <strain evidence="6">AD-1</strain>
    </source>
</reference>
<dbReference type="Proteomes" id="UP000831768">
    <property type="component" value="Chromosome"/>
</dbReference>
<gene>
    <name evidence="6" type="ORF">MW046_04720</name>
</gene>
<keyword evidence="2" id="KW-0186">Copper</keyword>
<feature type="compositionally biased region" description="Low complexity" evidence="3">
    <location>
        <begin position="23"/>
        <end position="86"/>
    </location>
</feature>
<organism evidence="6 7">
    <name type="scientific">Halocatena salina</name>
    <dbReference type="NCBI Taxonomy" id="2934340"/>
    <lineage>
        <taxon>Archaea</taxon>
        <taxon>Methanobacteriati</taxon>
        <taxon>Methanobacteriota</taxon>
        <taxon>Stenosarchaea group</taxon>
        <taxon>Halobacteria</taxon>
        <taxon>Halobacteriales</taxon>
        <taxon>Natronomonadaceae</taxon>
        <taxon>Halocatena</taxon>
    </lineage>
</organism>
<feature type="transmembrane region" description="Helical" evidence="4">
    <location>
        <begin position="231"/>
        <end position="250"/>
    </location>
</feature>
<evidence type="ECO:0000256" key="4">
    <source>
        <dbReference type="SAM" id="Phobius"/>
    </source>
</evidence>
<protein>
    <submittedName>
        <fullName evidence="6">Halocyanin domain-containing protein</fullName>
    </submittedName>
</protein>
<dbReference type="InterPro" id="IPR000923">
    <property type="entry name" value="BlueCu_1"/>
</dbReference>
<evidence type="ECO:0000256" key="1">
    <source>
        <dbReference type="ARBA" id="ARBA00022723"/>
    </source>
</evidence>
<dbReference type="InterPro" id="IPR006311">
    <property type="entry name" value="TAT_signal"/>
</dbReference>
<dbReference type="GO" id="GO:0009055">
    <property type="term" value="F:electron transfer activity"/>
    <property type="evidence" value="ECO:0007669"/>
    <property type="project" value="InterPro"/>
</dbReference>
<feature type="compositionally biased region" description="Polar residues" evidence="3">
    <location>
        <begin position="117"/>
        <end position="136"/>
    </location>
</feature>